<keyword evidence="8 11" id="KW-0406">Ion transport</keyword>
<dbReference type="EMBL" id="LBUU01000003">
    <property type="protein sequence ID" value="KKQ70768.1"/>
    <property type="molecule type" value="Genomic_DNA"/>
</dbReference>
<comment type="similarity">
    <text evidence="2 11">Belongs to the ATPase A chain family.</text>
</comment>
<evidence type="ECO:0000256" key="5">
    <source>
        <dbReference type="ARBA" id="ARBA00022692"/>
    </source>
</evidence>
<feature type="transmembrane region" description="Helical" evidence="11">
    <location>
        <begin position="21"/>
        <end position="39"/>
    </location>
</feature>
<reference evidence="12 13" key="1">
    <citation type="journal article" date="2015" name="Nature">
        <title>rRNA introns, odd ribosomes, and small enigmatic genomes across a large radiation of phyla.</title>
        <authorList>
            <person name="Brown C.T."/>
            <person name="Hug L.A."/>
            <person name="Thomas B.C."/>
            <person name="Sharon I."/>
            <person name="Castelle C.J."/>
            <person name="Singh A."/>
            <person name="Wilkins M.J."/>
            <person name="Williams K.H."/>
            <person name="Banfield J.F."/>
        </authorList>
    </citation>
    <scope>NUCLEOTIDE SEQUENCE [LARGE SCALE GENOMIC DNA]</scope>
</reference>
<accession>A0A0G0JTF7</accession>
<organism evidence="12 13">
    <name type="scientific">Candidatus Falkowbacteria bacterium GW2011_GWE1_38_31</name>
    <dbReference type="NCBI Taxonomy" id="1618638"/>
    <lineage>
        <taxon>Bacteria</taxon>
        <taxon>Candidatus Falkowiibacteriota</taxon>
    </lineage>
</organism>
<dbReference type="PROSITE" id="PS00449">
    <property type="entry name" value="ATPASE_A"/>
    <property type="match status" value="1"/>
</dbReference>
<evidence type="ECO:0000256" key="11">
    <source>
        <dbReference type="HAMAP-Rule" id="MF_01393"/>
    </source>
</evidence>
<evidence type="ECO:0000256" key="3">
    <source>
        <dbReference type="ARBA" id="ARBA00022448"/>
    </source>
</evidence>
<keyword evidence="4 11" id="KW-0138">CF(0)</keyword>
<evidence type="ECO:0000256" key="6">
    <source>
        <dbReference type="ARBA" id="ARBA00022781"/>
    </source>
</evidence>
<keyword evidence="5 11" id="KW-0812">Transmembrane</keyword>
<keyword evidence="9 11" id="KW-0472">Membrane</keyword>
<dbReference type="InterPro" id="IPR045082">
    <property type="entry name" value="ATP_syn_F0_a_bact/chloroplast"/>
</dbReference>
<keyword evidence="11" id="KW-1003">Cell membrane</keyword>
<dbReference type="PANTHER" id="PTHR42823:SF3">
    <property type="entry name" value="ATP SYNTHASE SUBUNIT A, CHLOROPLASTIC"/>
    <property type="match status" value="1"/>
</dbReference>
<feature type="transmembrane region" description="Helical" evidence="11">
    <location>
        <begin position="78"/>
        <end position="98"/>
    </location>
</feature>
<evidence type="ECO:0000256" key="8">
    <source>
        <dbReference type="ARBA" id="ARBA00023065"/>
    </source>
</evidence>
<evidence type="ECO:0000256" key="9">
    <source>
        <dbReference type="ARBA" id="ARBA00023136"/>
    </source>
</evidence>
<dbReference type="InterPro" id="IPR000568">
    <property type="entry name" value="ATP_synth_F0_asu"/>
</dbReference>
<dbReference type="InterPro" id="IPR023011">
    <property type="entry name" value="ATP_synth_F0_asu_AS"/>
</dbReference>
<feature type="transmembrane region" description="Helical" evidence="11">
    <location>
        <begin position="233"/>
        <end position="254"/>
    </location>
</feature>
<keyword evidence="3 11" id="KW-0813">Transport</keyword>
<dbReference type="Proteomes" id="UP000034022">
    <property type="component" value="Unassembled WGS sequence"/>
</dbReference>
<proteinExistence type="inferred from homology"/>
<dbReference type="AlphaFoldDB" id="A0A0G0JTF7"/>
<dbReference type="PANTHER" id="PTHR42823">
    <property type="entry name" value="ATP SYNTHASE SUBUNIT A, CHLOROPLASTIC"/>
    <property type="match status" value="1"/>
</dbReference>
<dbReference type="PATRIC" id="fig|1618638.3.peg.452"/>
<evidence type="ECO:0000256" key="4">
    <source>
        <dbReference type="ARBA" id="ARBA00022547"/>
    </source>
</evidence>
<dbReference type="SUPFAM" id="SSF81336">
    <property type="entry name" value="F1F0 ATP synthase subunit A"/>
    <property type="match status" value="1"/>
</dbReference>
<evidence type="ECO:0000313" key="12">
    <source>
        <dbReference type="EMBL" id="KKQ70768.1"/>
    </source>
</evidence>
<dbReference type="HAMAP" id="MF_01393">
    <property type="entry name" value="ATP_synth_a_bact"/>
    <property type="match status" value="1"/>
</dbReference>
<keyword evidence="6 11" id="KW-0375">Hydrogen ion transport</keyword>
<name>A0A0G0JTF7_9BACT</name>
<feature type="transmembrane region" description="Helical" evidence="11">
    <location>
        <begin position="123"/>
        <end position="144"/>
    </location>
</feature>
<keyword evidence="10 11" id="KW-0066">ATP synthesis</keyword>
<protein>
    <recommendedName>
        <fullName evidence="11">ATP synthase subunit a</fullName>
    </recommendedName>
    <alternativeName>
        <fullName evidence="11">ATP synthase F0 sector subunit a</fullName>
    </alternativeName>
    <alternativeName>
        <fullName evidence="11">F-ATPase subunit 6</fullName>
    </alternativeName>
</protein>
<dbReference type="CDD" id="cd00310">
    <property type="entry name" value="ATP-synt_Fo_a_6"/>
    <property type="match status" value="1"/>
</dbReference>
<evidence type="ECO:0000313" key="13">
    <source>
        <dbReference type="Proteomes" id="UP000034022"/>
    </source>
</evidence>
<keyword evidence="7 11" id="KW-1133">Transmembrane helix</keyword>
<evidence type="ECO:0000256" key="1">
    <source>
        <dbReference type="ARBA" id="ARBA00004141"/>
    </source>
</evidence>
<dbReference type="GO" id="GO:0045259">
    <property type="term" value="C:proton-transporting ATP synthase complex"/>
    <property type="evidence" value="ECO:0007669"/>
    <property type="project" value="UniProtKB-KW"/>
</dbReference>
<sequence>MNISLAPEILFYIGKFGVSNAMLWSFVLSLVILIFTFFIRRNLKPVPGRIQAAVEIFFEGAYDFTRSVVGDDRKTKKIFPLVFTLFIFILAANMATFIPGQSALTLQTEDGVVPVFRAIMSDYGLVFLLTIIVVISTQIVAIAINGPFGYVGKYFNVKGIASFFKLAVKGEFKPGLLAQGFLDLFLGLMDVVGEIAKIVSLSFRLFGNMFAGEVLTAVMMFLAPFFVPLPFMFLGILTAVVQAFVFSVLTLIFITMASETQAVE</sequence>
<comment type="function">
    <text evidence="11">Key component of the proton channel; it plays a direct role in the translocation of protons across the membrane.</text>
</comment>
<evidence type="ECO:0000256" key="10">
    <source>
        <dbReference type="ARBA" id="ARBA00023310"/>
    </source>
</evidence>
<evidence type="ECO:0000256" key="2">
    <source>
        <dbReference type="ARBA" id="ARBA00006810"/>
    </source>
</evidence>
<gene>
    <name evidence="11" type="primary">atpB</name>
    <name evidence="12" type="ORF">US91_C0003G0098</name>
</gene>
<dbReference type="GO" id="GO:0042777">
    <property type="term" value="P:proton motive force-driven plasma membrane ATP synthesis"/>
    <property type="evidence" value="ECO:0007669"/>
    <property type="project" value="TreeGrafter"/>
</dbReference>
<dbReference type="Gene3D" id="1.20.120.220">
    <property type="entry name" value="ATP synthase, F0 complex, subunit A"/>
    <property type="match status" value="1"/>
</dbReference>
<dbReference type="Pfam" id="PF00119">
    <property type="entry name" value="ATP-synt_A"/>
    <property type="match status" value="1"/>
</dbReference>
<dbReference type="GO" id="GO:0046933">
    <property type="term" value="F:proton-transporting ATP synthase activity, rotational mechanism"/>
    <property type="evidence" value="ECO:0007669"/>
    <property type="project" value="UniProtKB-UniRule"/>
</dbReference>
<dbReference type="InterPro" id="IPR035908">
    <property type="entry name" value="F0_ATP_A_sf"/>
</dbReference>
<dbReference type="GO" id="GO:0005886">
    <property type="term" value="C:plasma membrane"/>
    <property type="evidence" value="ECO:0007669"/>
    <property type="project" value="UniProtKB-SubCell"/>
</dbReference>
<feature type="transmembrane region" description="Helical" evidence="11">
    <location>
        <begin position="205"/>
        <end position="227"/>
    </location>
</feature>
<comment type="subcellular location">
    <subcellularLocation>
        <location evidence="11">Cell membrane</location>
        <topology evidence="11">Multi-pass membrane protein</topology>
    </subcellularLocation>
    <subcellularLocation>
        <location evidence="1">Membrane</location>
        <topology evidence="1">Multi-pass membrane protein</topology>
    </subcellularLocation>
</comment>
<evidence type="ECO:0000256" key="7">
    <source>
        <dbReference type="ARBA" id="ARBA00022989"/>
    </source>
</evidence>
<comment type="caution">
    <text evidence="12">The sequence shown here is derived from an EMBL/GenBank/DDBJ whole genome shotgun (WGS) entry which is preliminary data.</text>
</comment>